<gene>
    <name evidence="2" type="ORF">TorRG33x02_270960</name>
</gene>
<dbReference type="Proteomes" id="UP000237000">
    <property type="component" value="Unassembled WGS sequence"/>
</dbReference>
<sequence>MLPPRIPGGVALSAVAIERRPRGSNGISSPPIRIHTYTRPDNAHHRPLIRRSITTATGSSGISTVDQFGHGRIAESPLLRISTCTRPARGSNKDHL</sequence>
<evidence type="ECO:0000313" key="2">
    <source>
        <dbReference type="EMBL" id="PON65330.1"/>
    </source>
</evidence>
<reference evidence="3" key="1">
    <citation type="submission" date="2016-06" db="EMBL/GenBank/DDBJ databases">
        <title>Parallel loss of symbiosis genes in relatives of nitrogen-fixing non-legume Parasponia.</title>
        <authorList>
            <person name="Van Velzen R."/>
            <person name="Holmer R."/>
            <person name="Bu F."/>
            <person name="Rutten L."/>
            <person name="Van Zeijl A."/>
            <person name="Liu W."/>
            <person name="Santuari L."/>
            <person name="Cao Q."/>
            <person name="Sharma T."/>
            <person name="Shen D."/>
            <person name="Roswanjaya Y."/>
            <person name="Wardhani T."/>
            <person name="Kalhor M.S."/>
            <person name="Jansen J."/>
            <person name="Van den Hoogen J."/>
            <person name="Gungor B."/>
            <person name="Hartog M."/>
            <person name="Hontelez J."/>
            <person name="Verver J."/>
            <person name="Yang W.-C."/>
            <person name="Schijlen E."/>
            <person name="Repin R."/>
            <person name="Schilthuizen M."/>
            <person name="Schranz E."/>
            <person name="Heidstra R."/>
            <person name="Miyata K."/>
            <person name="Fedorova E."/>
            <person name="Kohlen W."/>
            <person name="Bisseling T."/>
            <person name="Smit S."/>
            <person name="Geurts R."/>
        </authorList>
    </citation>
    <scope>NUCLEOTIDE SEQUENCE [LARGE SCALE GENOMIC DNA]</scope>
    <source>
        <strain evidence="3">cv. RG33-2</strain>
    </source>
</reference>
<dbReference type="InParanoid" id="A0A2P5CWA0"/>
<feature type="region of interest" description="Disordered" evidence="1">
    <location>
        <begin position="21"/>
        <end position="43"/>
    </location>
</feature>
<evidence type="ECO:0000313" key="3">
    <source>
        <dbReference type="Proteomes" id="UP000237000"/>
    </source>
</evidence>
<proteinExistence type="predicted"/>
<accession>A0A2P5CWA0</accession>
<comment type="caution">
    <text evidence="2">The sequence shown here is derived from an EMBL/GenBank/DDBJ whole genome shotgun (WGS) entry which is preliminary data.</text>
</comment>
<keyword evidence="3" id="KW-1185">Reference proteome</keyword>
<organism evidence="2 3">
    <name type="scientific">Trema orientale</name>
    <name type="common">Charcoal tree</name>
    <name type="synonym">Celtis orientalis</name>
    <dbReference type="NCBI Taxonomy" id="63057"/>
    <lineage>
        <taxon>Eukaryota</taxon>
        <taxon>Viridiplantae</taxon>
        <taxon>Streptophyta</taxon>
        <taxon>Embryophyta</taxon>
        <taxon>Tracheophyta</taxon>
        <taxon>Spermatophyta</taxon>
        <taxon>Magnoliopsida</taxon>
        <taxon>eudicotyledons</taxon>
        <taxon>Gunneridae</taxon>
        <taxon>Pentapetalae</taxon>
        <taxon>rosids</taxon>
        <taxon>fabids</taxon>
        <taxon>Rosales</taxon>
        <taxon>Cannabaceae</taxon>
        <taxon>Trema</taxon>
    </lineage>
</organism>
<protein>
    <submittedName>
        <fullName evidence="2">Uncharacterized protein</fullName>
    </submittedName>
</protein>
<name>A0A2P5CWA0_TREOI</name>
<dbReference type="AlphaFoldDB" id="A0A2P5CWA0"/>
<evidence type="ECO:0000256" key="1">
    <source>
        <dbReference type="SAM" id="MobiDB-lite"/>
    </source>
</evidence>
<dbReference type="EMBL" id="JXTC01000321">
    <property type="protein sequence ID" value="PON65330.1"/>
    <property type="molecule type" value="Genomic_DNA"/>
</dbReference>